<sequence length="408" mass="44755">MLVLQHGEEQDTCKEVQVARNWPKMIQLVSTSIDHCIRAGSSQICSPSTLLLYICRRAMFKFDFEIDDEDKTADFLLPKEAELEPSPSQIEQVEPFAEHTLPALLERLPPLISYSPLTISDAASNVTLARRDLFDARFQLISGGRGDVESESADSALEFLDAPSDLVPGVYEGGLKTWECSVDLAGYLDTLGNDKGSRFAGKRVLEIGCGTAVPSIFILSRLFNGVQDVETVVAFQDYNASVLELITFPNVVLAWYMSPASEEFRNSATDSELSAADPTVAGELNITPELKTAFLDSLRRHKISLLFYSGPWQSLTAHLTEKYDVILTSETIYRSESLAHLIALLRAACAGPASQPLCLVAAKVLYFGVGGGVSEFVDAVQKDHKGRVETVWEKKAGVGRSILEVTWP</sequence>
<evidence type="ECO:0000256" key="5">
    <source>
        <dbReference type="ARBA" id="ARBA00022603"/>
    </source>
</evidence>
<protein>
    <recommendedName>
        <fullName evidence="3">protein-histidine N-methyltransferase</fullName>
        <ecNumber evidence="3">2.1.1.85</ecNumber>
    </recommendedName>
</protein>
<keyword evidence="6" id="KW-0808">Transferase</keyword>
<dbReference type="SUPFAM" id="SSF53335">
    <property type="entry name" value="S-adenosyl-L-methionine-dependent methyltransferases"/>
    <property type="match status" value="1"/>
</dbReference>
<dbReference type="AlphaFoldDB" id="A0AAD2Q6H8"/>
<evidence type="ECO:0000256" key="1">
    <source>
        <dbReference type="ARBA" id="ARBA00004123"/>
    </source>
</evidence>
<evidence type="ECO:0000256" key="4">
    <source>
        <dbReference type="ARBA" id="ARBA00022490"/>
    </source>
</evidence>
<organism evidence="10 11">
    <name type="scientific">Mycena citricolor</name>
    <dbReference type="NCBI Taxonomy" id="2018698"/>
    <lineage>
        <taxon>Eukaryota</taxon>
        <taxon>Fungi</taxon>
        <taxon>Dikarya</taxon>
        <taxon>Basidiomycota</taxon>
        <taxon>Agaricomycotina</taxon>
        <taxon>Agaricomycetes</taxon>
        <taxon>Agaricomycetidae</taxon>
        <taxon>Agaricales</taxon>
        <taxon>Marasmiineae</taxon>
        <taxon>Mycenaceae</taxon>
        <taxon>Mycena</taxon>
    </lineage>
</organism>
<dbReference type="Gene3D" id="3.40.50.150">
    <property type="entry name" value="Vaccinia Virus protein VP39"/>
    <property type="match status" value="1"/>
</dbReference>
<keyword evidence="7" id="KW-0949">S-adenosyl-L-methionine</keyword>
<accession>A0AAD2Q6H8</accession>
<dbReference type="GO" id="GO:0018064">
    <property type="term" value="F:protein-L-histidine N-tele-methyltransferase activity"/>
    <property type="evidence" value="ECO:0007669"/>
    <property type="project" value="UniProtKB-EC"/>
</dbReference>
<dbReference type="InterPro" id="IPR019410">
    <property type="entry name" value="Methyltransf_16"/>
</dbReference>
<dbReference type="PANTHER" id="PTHR14614:SF39">
    <property type="entry name" value="HISTIDINE PROTEIN METHYLTRANSFERASE 1 HOMOLOG"/>
    <property type="match status" value="1"/>
</dbReference>
<dbReference type="InterPro" id="IPR029063">
    <property type="entry name" value="SAM-dependent_MTases_sf"/>
</dbReference>
<proteinExistence type="inferred from homology"/>
<dbReference type="GO" id="GO:0032259">
    <property type="term" value="P:methylation"/>
    <property type="evidence" value="ECO:0007669"/>
    <property type="project" value="UniProtKB-KW"/>
</dbReference>
<comment type="subcellular location">
    <subcellularLocation>
        <location evidence="2">Cytoplasm</location>
    </subcellularLocation>
    <subcellularLocation>
        <location evidence="1">Nucleus</location>
    </subcellularLocation>
</comment>
<keyword evidence="8" id="KW-0539">Nucleus</keyword>
<evidence type="ECO:0000256" key="6">
    <source>
        <dbReference type="ARBA" id="ARBA00022679"/>
    </source>
</evidence>
<keyword evidence="5" id="KW-0489">Methyltransferase</keyword>
<evidence type="ECO:0000313" key="11">
    <source>
        <dbReference type="Proteomes" id="UP001295794"/>
    </source>
</evidence>
<dbReference type="EC" id="2.1.1.85" evidence="3"/>
<dbReference type="EMBL" id="CAVNYO010000444">
    <property type="protein sequence ID" value="CAK5281140.1"/>
    <property type="molecule type" value="Genomic_DNA"/>
</dbReference>
<name>A0AAD2Q6H8_9AGAR</name>
<evidence type="ECO:0000256" key="3">
    <source>
        <dbReference type="ARBA" id="ARBA00012533"/>
    </source>
</evidence>
<reference evidence="10" key="1">
    <citation type="submission" date="2023-11" db="EMBL/GenBank/DDBJ databases">
        <authorList>
            <person name="De Vega J J."/>
            <person name="De Vega J J."/>
        </authorList>
    </citation>
    <scope>NUCLEOTIDE SEQUENCE</scope>
</reference>
<evidence type="ECO:0000313" key="10">
    <source>
        <dbReference type="EMBL" id="CAK5281140.1"/>
    </source>
</evidence>
<evidence type="ECO:0000256" key="2">
    <source>
        <dbReference type="ARBA" id="ARBA00004496"/>
    </source>
</evidence>
<comment type="similarity">
    <text evidence="9">Belongs to the methyltransferase superfamily. METTL18 family.</text>
</comment>
<keyword evidence="11" id="KW-1185">Reference proteome</keyword>
<evidence type="ECO:0000256" key="8">
    <source>
        <dbReference type="ARBA" id="ARBA00023242"/>
    </source>
</evidence>
<gene>
    <name evidence="10" type="ORF">MYCIT1_LOCUS32043</name>
</gene>
<dbReference type="GO" id="GO:0005737">
    <property type="term" value="C:cytoplasm"/>
    <property type="evidence" value="ECO:0007669"/>
    <property type="project" value="UniProtKB-SubCell"/>
</dbReference>
<comment type="caution">
    <text evidence="10">The sequence shown here is derived from an EMBL/GenBank/DDBJ whole genome shotgun (WGS) entry which is preliminary data.</text>
</comment>
<dbReference type="PANTHER" id="PTHR14614">
    <property type="entry name" value="HEPATOCELLULAR CARCINOMA-ASSOCIATED ANTIGEN"/>
    <property type="match status" value="1"/>
</dbReference>
<evidence type="ECO:0000256" key="9">
    <source>
        <dbReference type="ARBA" id="ARBA00038126"/>
    </source>
</evidence>
<dbReference type="Proteomes" id="UP001295794">
    <property type="component" value="Unassembled WGS sequence"/>
</dbReference>
<dbReference type="GO" id="GO:0005634">
    <property type="term" value="C:nucleus"/>
    <property type="evidence" value="ECO:0007669"/>
    <property type="project" value="UniProtKB-SubCell"/>
</dbReference>
<evidence type="ECO:0000256" key="7">
    <source>
        <dbReference type="ARBA" id="ARBA00022691"/>
    </source>
</evidence>
<keyword evidence="4" id="KW-0963">Cytoplasm</keyword>